<feature type="region of interest" description="Disordered" evidence="1">
    <location>
        <begin position="730"/>
        <end position="828"/>
    </location>
</feature>
<dbReference type="EMBL" id="MU001495">
    <property type="protein sequence ID" value="KAF2448879.1"/>
    <property type="molecule type" value="Genomic_DNA"/>
</dbReference>
<feature type="compositionally biased region" description="Basic and acidic residues" evidence="1">
    <location>
        <begin position="327"/>
        <end position="339"/>
    </location>
</feature>
<feature type="compositionally biased region" description="Polar residues" evidence="1">
    <location>
        <begin position="865"/>
        <end position="880"/>
    </location>
</feature>
<dbReference type="Proteomes" id="UP000799764">
    <property type="component" value="Unassembled WGS sequence"/>
</dbReference>
<feature type="region of interest" description="Disordered" evidence="1">
    <location>
        <begin position="265"/>
        <end position="347"/>
    </location>
</feature>
<sequence length="960" mass="109336">MEVGPRIFALRPRDRQITDLLGDLRAQACCFSTGRILFFAHPMPHTVLDLLSPDELRQLHRHLESTFFLHHSDTLHYWEGVINQILLRLKFLGYQLPEQLPLQLMYSLARGVYPPRENMAITRWINRGMEDPPPPEVDLEHHVQKPERSFFLPDGSGIALSYREQPVWEAMAEQSDGGQWDPWLACFTEGSPILVDENRVRRSLDSGLGPLWAWYIWVHDGVRYGGGGFVPLEEVIGGRVNANRTQRVGDWYDYPDACFSPYQTDSGNKSWDSEKAHLSDSDSDDSRYKDPSNASEKVKKVNDSSLNSQRREVPRPSVNPTTLYEQLEEHIEPKRKESRNASVKRPKEYPQYNAVNLMHSSSQVSYAQVDRAFEKLQQDCNPAFQNEGNHTFPKRTRGATKGKRFAGFFDSERPYFVRLPHHKVERFPSATTIDPVYIESLKKESGSVYRGEYCRHSTCTLPDHMVGWSQCPGDYLVCPRRFDPKLHKILNPQSINRLTLDAFDHFQVAHKKEDAVLFYDFPTSSWMSMVDMVEMPASLVHFVETLTAFEFQQILKGLIDIDWNESQGWFMSLRKAFIPTQTIPVDQCMIGPTHTPGYDAFGKFPLEYPEEFLGRLTDSFYRAFMKGQVTAARGREGWCLVPVPPNARHKYGFIPLTHELKLKEEVEKIMGFPGAGKKSTLSTKAKGKQRGLEDAQVVTSFDDAYIPYLWREDASHRPALEASTQMPAAYISDESDSKAASPPLPTNGSKKSNKTTPLEKSTTHIGPGYMTGEPSQARPPTRFNKAGPDGRSLGEESWARTPVPPKFAPIQSSDEYWGGKNQGENQSRANKTLREGFPRKQEKQNVHVDDYVDCVECRWPTAKFGSSRTNKNPQPTVTRHSTAKTHPTVARRSTARPKSYSPPRLNARRVESLKHSRPLSASPRNVHRAGERWYSNGGGGEEAFSSLLREFEVDDWCYID</sequence>
<evidence type="ECO:0000313" key="3">
    <source>
        <dbReference type="Proteomes" id="UP000799764"/>
    </source>
</evidence>
<comment type="caution">
    <text evidence="2">The sequence shown here is derived from an EMBL/GenBank/DDBJ whole genome shotgun (WGS) entry which is preliminary data.</text>
</comment>
<protein>
    <submittedName>
        <fullName evidence="2">Uncharacterized protein</fullName>
    </submittedName>
</protein>
<feature type="compositionally biased region" description="Polar residues" evidence="1">
    <location>
        <begin position="746"/>
        <end position="764"/>
    </location>
</feature>
<proteinExistence type="predicted"/>
<evidence type="ECO:0000313" key="2">
    <source>
        <dbReference type="EMBL" id="KAF2448879.1"/>
    </source>
</evidence>
<dbReference type="AlphaFoldDB" id="A0A9P4UEG1"/>
<dbReference type="OrthoDB" id="10468716at2759"/>
<evidence type="ECO:0000256" key="1">
    <source>
        <dbReference type="SAM" id="MobiDB-lite"/>
    </source>
</evidence>
<name>A0A9P4UEG1_9PLEO</name>
<keyword evidence="3" id="KW-1185">Reference proteome</keyword>
<accession>A0A9P4UEG1</accession>
<organism evidence="2 3">
    <name type="scientific">Karstenula rhodostoma CBS 690.94</name>
    <dbReference type="NCBI Taxonomy" id="1392251"/>
    <lineage>
        <taxon>Eukaryota</taxon>
        <taxon>Fungi</taxon>
        <taxon>Dikarya</taxon>
        <taxon>Ascomycota</taxon>
        <taxon>Pezizomycotina</taxon>
        <taxon>Dothideomycetes</taxon>
        <taxon>Pleosporomycetidae</taxon>
        <taxon>Pleosporales</taxon>
        <taxon>Massarineae</taxon>
        <taxon>Didymosphaeriaceae</taxon>
        <taxon>Karstenula</taxon>
    </lineage>
</organism>
<reference evidence="2" key="1">
    <citation type="journal article" date="2020" name="Stud. Mycol.">
        <title>101 Dothideomycetes genomes: a test case for predicting lifestyles and emergence of pathogens.</title>
        <authorList>
            <person name="Haridas S."/>
            <person name="Albert R."/>
            <person name="Binder M."/>
            <person name="Bloem J."/>
            <person name="Labutti K."/>
            <person name="Salamov A."/>
            <person name="Andreopoulos B."/>
            <person name="Baker S."/>
            <person name="Barry K."/>
            <person name="Bills G."/>
            <person name="Bluhm B."/>
            <person name="Cannon C."/>
            <person name="Castanera R."/>
            <person name="Culley D."/>
            <person name="Daum C."/>
            <person name="Ezra D."/>
            <person name="Gonzalez J."/>
            <person name="Henrissat B."/>
            <person name="Kuo A."/>
            <person name="Liang C."/>
            <person name="Lipzen A."/>
            <person name="Lutzoni F."/>
            <person name="Magnuson J."/>
            <person name="Mondo S."/>
            <person name="Nolan M."/>
            <person name="Ohm R."/>
            <person name="Pangilinan J."/>
            <person name="Park H.-J."/>
            <person name="Ramirez L."/>
            <person name="Alfaro M."/>
            <person name="Sun H."/>
            <person name="Tritt A."/>
            <person name="Yoshinaga Y."/>
            <person name="Zwiers L.-H."/>
            <person name="Turgeon B."/>
            <person name="Goodwin S."/>
            <person name="Spatafora J."/>
            <person name="Crous P."/>
            <person name="Grigoriev I."/>
        </authorList>
    </citation>
    <scope>NUCLEOTIDE SEQUENCE</scope>
    <source>
        <strain evidence="2">CBS 690.94</strain>
    </source>
</reference>
<gene>
    <name evidence="2" type="ORF">P171DRAFT_441176</name>
</gene>
<feature type="compositionally biased region" description="Basic and acidic residues" evidence="1">
    <location>
        <begin position="271"/>
        <end position="302"/>
    </location>
</feature>
<feature type="region of interest" description="Disordered" evidence="1">
    <location>
        <begin position="865"/>
        <end position="935"/>
    </location>
</feature>